<keyword evidence="4" id="KW-1185">Reference proteome</keyword>
<dbReference type="Proteomes" id="UP000440578">
    <property type="component" value="Unassembled WGS sequence"/>
</dbReference>
<comment type="caution">
    <text evidence="3">The sequence shown here is derived from an EMBL/GenBank/DDBJ whole genome shotgun (WGS) entry which is preliminary data.</text>
</comment>
<feature type="region of interest" description="Disordered" evidence="1">
    <location>
        <begin position="604"/>
        <end position="624"/>
    </location>
</feature>
<keyword evidence="2" id="KW-0472">Membrane</keyword>
<reference evidence="3 4" key="1">
    <citation type="submission" date="2019-07" db="EMBL/GenBank/DDBJ databases">
        <title>Draft genome assembly of a fouling barnacle, Amphibalanus amphitrite (Darwin, 1854): The first reference genome for Thecostraca.</title>
        <authorList>
            <person name="Kim W."/>
        </authorList>
    </citation>
    <scope>NUCLEOTIDE SEQUENCE [LARGE SCALE GENOMIC DNA]</scope>
    <source>
        <strain evidence="3">SNU_AA5</strain>
        <tissue evidence="3">Soma without cirri and trophi</tissue>
    </source>
</reference>
<accession>A0A6A4WWD0</accession>
<evidence type="ECO:0000256" key="1">
    <source>
        <dbReference type="SAM" id="MobiDB-lite"/>
    </source>
</evidence>
<name>A0A6A4WWD0_AMPAM</name>
<protein>
    <submittedName>
        <fullName evidence="3">Uncharacterized protein</fullName>
    </submittedName>
</protein>
<feature type="transmembrane region" description="Helical" evidence="2">
    <location>
        <begin position="53"/>
        <end position="72"/>
    </location>
</feature>
<dbReference type="AlphaFoldDB" id="A0A6A4WWD0"/>
<proteinExistence type="predicted"/>
<evidence type="ECO:0000313" key="3">
    <source>
        <dbReference type="EMBL" id="KAF0306722.1"/>
    </source>
</evidence>
<evidence type="ECO:0000313" key="4">
    <source>
        <dbReference type="Proteomes" id="UP000440578"/>
    </source>
</evidence>
<organism evidence="3 4">
    <name type="scientific">Amphibalanus amphitrite</name>
    <name type="common">Striped barnacle</name>
    <name type="synonym">Balanus amphitrite</name>
    <dbReference type="NCBI Taxonomy" id="1232801"/>
    <lineage>
        <taxon>Eukaryota</taxon>
        <taxon>Metazoa</taxon>
        <taxon>Ecdysozoa</taxon>
        <taxon>Arthropoda</taxon>
        <taxon>Crustacea</taxon>
        <taxon>Multicrustacea</taxon>
        <taxon>Cirripedia</taxon>
        <taxon>Thoracica</taxon>
        <taxon>Thoracicalcarea</taxon>
        <taxon>Balanomorpha</taxon>
        <taxon>Balanoidea</taxon>
        <taxon>Balanidae</taxon>
        <taxon>Amphibalaninae</taxon>
        <taxon>Amphibalanus</taxon>
    </lineage>
</organism>
<sequence length="624" mass="67597">MGLPSVRIRQRRLPDRRCASSSRTTLREVRLRLRQTDSSFTAMAPRWCHRPSAALGSLVLVVVVVVVFGRSIQATPVLLSDASHHSGAFDLYNDKDRRSTYNGFKNYNDMDRQSTYNSLESYPGIERRNTYNDVENYPDIDQRSSYNTFENYIAYPPYSASSNYNPSSSYSSSSSYSPSYSFNTPSNSYGPPRAAAAWAGWGGWAGSFGGSGGYSGNSGGYSGNSGGYSGVTRHHVLRLEPRCDCAPIDLLALLSGGTALCALGIFCILQATGGFSFSTGNNVSIGTRQLLEGWQLPDGWQRFDTWQLPEREQLPGRLEWLRRQLASWLLPAIEQLSDRLLQLPEQQLADRVTAVTCRMAGQLETEHPGRSGRCTCYSGLLGALTGFASLGGLIVYALQLASAALTSSGGSGRAQVTAGSADRGAGEALSSLLRLLTVTGYGADLKEDGRSGSRSAESFRKTWLDGTGWEYPGALPGSLDRADLPCVPYQLCDINRQAAGFGPTRLTVTRLASLRRRPVSTAMDPCGWPERLALGRLAARLPLSPFAPLGLEQLRAASAAARSAEAVLKLEMMQHQFGSTFPQPGPARSTASVVEPQPAALLTPAAARRRHPLRTATSRTTRHR</sequence>
<keyword evidence="2" id="KW-0812">Transmembrane</keyword>
<keyword evidence="2" id="KW-1133">Transmembrane helix</keyword>
<dbReference type="EMBL" id="VIIS01000639">
    <property type="protein sequence ID" value="KAF0306722.1"/>
    <property type="molecule type" value="Genomic_DNA"/>
</dbReference>
<evidence type="ECO:0000256" key="2">
    <source>
        <dbReference type="SAM" id="Phobius"/>
    </source>
</evidence>
<gene>
    <name evidence="3" type="ORF">FJT64_021848</name>
</gene>